<evidence type="ECO:0000313" key="3">
    <source>
        <dbReference type="Proteomes" id="UP000237271"/>
    </source>
</evidence>
<sequence length="179" mass="21078">MQRGWKPQGLATVFSPIMHLSKLKPVRTFPNRPVKTLTIEECDRVDFDEALIPEDSSEVPLEDTEYEVEPIIDVRSGRRTRYGRVLKEYKVCWKGYDETTWVDKADLNCDRHLHKYERRSQIGQHHKHRFITVARWIRKQSGEVMTYYVSFYVQGSEIAGVGDEKVARDENQQRGYDNV</sequence>
<dbReference type="AlphaFoldDB" id="A0A2P4Y2G5"/>
<dbReference type="InterPro" id="IPR023780">
    <property type="entry name" value="Chromo_domain"/>
</dbReference>
<feature type="domain" description="Chromo" evidence="1">
    <location>
        <begin position="66"/>
        <end position="128"/>
    </location>
</feature>
<proteinExistence type="predicted"/>
<dbReference type="Pfam" id="PF00385">
    <property type="entry name" value="Chromo"/>
    <property type="match status" value="1"/>
</dbReference>
<keyword evidence="3" id="KW-1185">Reference proteome</keyword>
<accession>A0A2P4Y2G5</accession>
<organism evidence="2 3">
    <name type="scientific">Phytophthora palmivora</name>
    <dbReference type="NCBI Taxonomy" id="4796"/>
    <lineage>
        <taxon>Eukaryota</taxon>
        <taxon>Sar</taxon>
        <taxon>Stramenopiles</taxon>
        <taxon>Oomycota</taxon>
        <taxon>Peronosporomycetes</taxon>
        <taxon>Peronosporales</taxon>
        <taxon>Peronosporaceae</taxon>
        <taxon>Phytophthora</taxon>
    </lineage>
</organism>
<dbReference type="InterPro" id="IPR016197">
    <property type="entry name" value="Chromo-like_dom_sf"/>
</dbReference>
<dbReference type="Gene3D" id="2.40.50.40">
    <property type="match status" value="1"/>
</dbReference>
<protein>
    <recommendedName>
        <fullName evidence="1">Chromo domain-containing protein</fullName>
    </recommendedName>
</protein>
<gene>
    <name evidence="2" type="ORF">PHPALM_11372</name>
</gene>
<comment type="caution">
    <text evidence="2">The sequence shown here is derived from an EMBL/GenBank/DDBJ whole genome shotgun (WGS) entry which is preliminary data.</text>
</comment>
<reference evidence="2 3" key="1">
    <citation type="journal article" date="2017" name="Genome Biol. Evol.">
        <title>Phytophthora megakarya and P. palmivora, closely related causal agents of cacao black pod rot, underwent increases in genome sizes and gene numbers by different mechanisms.</title>
        <authorList>
            <person name="Ali S.S."/>
            <person name="Shao J."/>
            <person name="Lary D.J."/>
            <person name="Kronmiller B."/>
            <person name="Shen D."/>
            <person name="Strem M.D."/>
            <person name="Amoako-Attah I."/>
            <person name="Akrofi A.Y."/>
            <person name="Begoude B.A."/>
            <person name="Ten Hoopen G.M."/>
            <person name="Coulibaly K."/>
            <person name="Kebe B.I."/>
            <person name="Melnick R.L."/>
            <person name="Guiltinan M.J."/>
            <person name="Tyler B.M."/>
            <person name="Meinhardt L.W."/>
            <person name="Bailey B.A."/>
        </authorList>
    </citation>
    <scope>NUCLEOTIDE SEQUENCE [LARGE SCALE GENOMIC DNA]</scope>
    <source>
        <strain evidence="3">sbr112.9</strain>
    </source>
</reference>
<evidence type="ECO:0000259" key="1">
    <source>
        <dbReference type="PROSITE" id="PS50013"/>
    </source>
</evidence>
<dbReference type="EMBL" id="NCKW01006379">
    <property type="protein sequence ID" value="POM71996.1"/>
    <property type="molecule type" value="Genomic_DNA"/>
</dbReference>
<dbReference type="Proteomes" id="UP000237271">
    <property type="component" value="Unassembled WGS sequence"/>
</dbReference>
<evidence type="ECO:0000313" key="2">
    <source>
        <dbReference type="EMBL" id="POM71996.1"/>
    </source>
</evidence>
<dbReference type="InterPro" id="IPR000953">
    <property type="entry name" value="Chromo/chromo_shadow_dom"/>
</dbReference>
<dbReference type="PROSITE" id="PS50013">
    <property type="entry name" value="CHROMO_2"/>
    <property type="match status" value="1"/>
</dbReference>
<dbReference type="SUPFAM" id="SSF54160">
    <property type="entry name" value="Chromo domain-like"/>
    <property type="match status" value="1"/>
</dbReference>
<dbReference type="OrthoDB" id="112058at2759"/>
<name>A0A2P4Y2G5_9STRA</name>
<dbReference type="SMART" id="SM00298">
    <property type="entry name" value="CHROMO"/>
    <property type="match status" value="1"/>
</dbReference>